<dbReference type="AlphaFoldDB" id="A0A4R7ZGV8"/>
<evidence type="ECO:0008006" key="4">
    <source>
        <dbReference type="Google" id="ProtNLM"/>
    </source>
</evidence>
<keyword evidence="3" id="KW-1185">Reference proteome</keyword>
<keyword evidence="1" id="KW-0732">Signal</keyword>
<proteinExistence type="predicted"/>
<reference evidence="2 3" key="1">
    <citation type="submission" date="2019-03" db="EMBL/GenBank/DDBJ databases">
        <title>Genomic Encyclopedia of Type Strains, Phase III (KMG-III): the genomes of soil and plant-associated and newly described type strains.</title>
        <authorList>
            <person name="Whitman W."/>
        </authorList>
    </citation>
    <scope>NUCLEOTIDE SEQUENCE [LARGE SCALE GENOMIC DNA]</scope>
    <source>
        <strain evidence="2 3">VKM Ac-2570</strain>
    </source>
</reference>
<comment type="caution">
    <text evidence="2">The sequence shown here is derived from an EMBL/GenBank/DDBJ whole genome shotgun (WGS) entry which is preliminary data.</text>
</comment>
<dbReference type="Proteomes" id="UP000295447">
    <property type="component" value="Unassembled WGS sequence"/>
</dbReference>
<feature type="chain" id="PRO_5038575145" description="Secreted protein" evidence="1">
    <location>
        <begin position="35"/>
        <end position="140"/>
    </location>
</feature>
<name>A0A4R7ZGV8_9ACTN</name>
<evidence type="ECO:0000313" key="2">
    <source>
        <dbReference type="EMBL" id="TDW15498.1"/>
    </source>
</evidence>
<organism evidence="2 3">
    <name type="scientific">Kribbella kalugense</name>
    <dbReference type="NCBI Taxonomy" id="2512221"/>
    <lineage>
        <taxon>Bacteria</taxon>
        <taxon>Bacillati</taxon>
        <taxon>Actinomycetota</taxon>
        <taxon>Actinomycetes</taxon>
        <taxon>Propionibacteriales</taxon>
        <taxon>Kribbellaceae</taxon>
        <taxon>Kribbella</taxon>
    </lineage>
</organism>
<evidence type="ECO:0000256" key="1">
    <source>
        <dbReference type="SAM" id="SignalP"/>
    </source>
</evidence>
<accession>A0A4R7ZGV8</accession>
<dbReference type="EMBL" id="SODF01000003">
    <property type="protein sequence ID" value="TDW15498.1"/>
    <property type="molecule type" value="Genomic_DNA"/>
</dbReference>
<sequence length="140" mass="15277">MRRRRWSAGLSVKRTVTWLAVMVAATATSMAVTAGPSFAYPTTAEATSSAGYGYFNGETQILAIHDSHKDGYGVGIIYYRYDLAHTGPYYAWNREGNGTTTYLYLNMPSGTEIKIYACPEQGGLIIENKCGARVFASVPI</sequence>
<evidence type="ECO:0000313" key="3">
    <source>
        <dbReference type="Proteomes" id="UP000295447"/>
    </source>
</evidence>
<feature type="signal peptide" evidence="1">
    <location>
        <begin position="1"/>
        <end position="34"/>
    </location>
</feature>
<gene>
    <name evidence="2" type="ORF">EV650_6980</name>
</gene>
<protein>
    <recommendedName>
        <fullName evidence="4">Secreted protein</fullName>
    </recommendedName>
</protein>